<protein>
    <recommendedName>
        <fullName evidence="5">UME domain-containing protein</fullName>
    </recommendedName>
</protein>
<dbReference type="PANTHER" id="PTHR11139">
    <property type="entry name" value="ATAXIA TELANGIECTASIA MUTATED ATM -RELATED"/>
    <property type="match status" value="1"/>
</dbReference>
<keyword evidence="7" id="KW-1185">Reference proteome</keyword>
<dbReference type="PANTHER" id="PTHR11139:SF69">
    <property type="entry name" value="SERINE_THREONINE-PROTEIN KINASE ATR"/>
    <property type="match status" value="1"/>
</dbReference>
<evidence type="ECO:0000256" key="1">
    <source>
        <dbReference type="ARBA" id="ARBA00004123"/>
    </source>
</evidence>
<keyword evidence="2" id="KW-0723">Serine/threonine-protein kinase</keyword>
<proteinExistence type="predicted"/>
<sequence length="241" mass="27528">MDEICKHQKKKEVARDKDLMDQIGKDIYFDLVDHDSEADTFQPLQILPALLEELVCFLDGGNSDEISKGLVRVPQMIKKIIVVHTSFEDLPGILKNHFFGLLNSIERKMLHSGFFTAETSFERIKMLIKMISTCVPKVMVLLMHAIGKESFQCEGLSVLHFFFEQLVRVSPSITKHIISQVFAALIPFLEREKKIPPMLLNQVVKILEALVLKDRTILKQHIHEFPLLPTVLALTEVNKAI</sequence>
<dbReference type="AlphaFoldDB" id="A0AAE0BAG3"/>
<dbReference type="InterPro" id="IPR050517">
    <property type="entry name" value="DDR_Repair_Kinase"/>
</dbReference>
<gene>
    <name evidence="6" type="ORF">Dsin_003950</name>
</gene>
<organism evidence="6 7">
    <name type="scientific">Dipteronia sinensis</name>
    <dbReference type="NCBI Taxonomy" id="43782"/>
    <lineage>
        <taxon>Eukaryota</taxon>
        <taxon>Viridiplantae</taxon>
        <taxon>Streptophyta</taxon>
        <taxon>Embryophyta</taxon>
        <taxon>Tracheophyta</taxon>
        <taxon>Spermatophyta</taxon>
        <taxon>Magnoliopsida</taxon>
        <taxon>eudicotyledons</taxon>
        <taxon>Gunneridae</taxon>
        <taxon>Pentapetalae</taxon>
        <taxon>rosids</taxon>
        <taxon>malvids</taxon>
        <taxon>Sapindales</taxon>
        <taxon>Sapindaceae</taxon>
        <taxon>Hippocastanoideae</taxon>
        <taxon>Acereae</taxon>
        <taxon>Dipteronia</taxon>
    </lineage>
</organism>
<evidence type="ECO:0000256" key="3">
    <source>
        <dbReference type="ARBA" id="ARBA00022763"/>
    </source>
</evidence>
<evidence type="ECO:0000259" key="5">
    <source>
        <dbReference type="SMART" id="SM00802"/>
    </source>
</evidence>
<dbReference type="EMBL" id="JANJYJ010000001">
    <property type="protein sequence ID" value="KAK3232069.1"/>
    <property type="molecule type" value="Genomic_DNA"/>
</dbReference>
<dbReference type="GO" id="GO:0000723">
    <property type="term" value="P:telomere maintenance"/>
    <property type="evidence" value="ECO:0007669"/>
    <property type="project" value="TreeGrafter"/>
</dbReference>
<accession>A0AAE0BAG3</accession>
<reference evidence="6" key="1">
    <citation type="journal article" date="2023" name="Plant J.">
        <title>Genome sequences and population genomics provide insights into the demographic history, inbreeding, and mutation load of two 'living fossil' tree species of Dipteronia.</title>
        <authorList>
            <person name="Feng Y."/>
            <person name="Comes H.P."/>
            <person name="Chen J."/>
            <person name="Zhu S."/>
            <person name="Lu R."/>
            <person name="Zhang X."/>
            <person name="Li P."/>
            <person name="Qiu J."/>
            <person name="Olsen K.M."/>
            <person name="Qiu Y."/>
        </authorList>
    </citation>
    <scope>NUCLEOTIDE SEQUENCE</scope>
    <source>
        <strain evidence="6">NBL</strain>
    </source>
</reference>
<evidence type="ECO:0000256" key="4">
    <source>
        <dbReference type="ARBA" id="ARBA00023242"/>
    </source>
</evidence>
<keyword evidence="2" id="KW-0808">Transferase</keyword>
<dbReference type="GO" id="GO:0004674">
    <property type="term" value="F:protein serine/threonine kinase activity"/>
    <property type="evidence" value="ECO:0007669"/>
    <property type="project" value="UniProtKB-KW"/>
</dbReference>
<dbReference type="Pfam" id="PF08064">
    <property type="entry name" value="UME"/>
    <property type="match status" value="1"/>
</dbReference>
<dbReference type="SMART" id="SM00802">
    <property type="entry name" value="UME"/>
    <property type="match status" value="1"/>
</dbReference>
<evidence type="ECO:0000256" key="2">
    <source>
        <dbReference type="ARBA" id="ARBA00022527"/>
    </source>
</evidence>
<feature type="domain" description="UME" evidence="5">
    <location>
        <begin position="90"/>
        <end position="191"/>
    </location>
</feature>
<keyword evidence="2" id="KW-0418">Kinase</keyword>
<dbReference type="GO" id="GO:0005694">
    <property type="term" value="C:chromosome"/>
    <property type="evidence" value="ECO:0007669"/>
    <property type="project" value="TreeGrafter"/>
</dbReference>
<keyword evidence="3" id="KW-0227">DNA damage</keyword>
<comment type="subcellular location">
    <subcellularLocation>
        <location evidence="1">Nucleus</location>
    </subcellularLocation>
</comment>
<dbReference type="GO" id="GO:0000077">
    <property type="term" value="P:DNA damage checkpoint signaling"/>
    <property type="evidence" value="ECO:0007669"/>
    <property type="project" value="TreeGrafter"/>
</dbReference>
<dbReference type="Proteomes" id="UP001281410">
    <property type="component" value="Unassembled WGS sequence"/>
</dbReference>
<evidence type="ECO:0000313" key="6">
    <source>
        <dbReference type="EMBL" id="KAK3232069.1"/>
    </source>
</evidence>
<dbReference type="GO" id="GO:0005634">
    <property type="term" value="C:nucleus"/>
    <property type="evidence" value="ECO:0007669"/>
    <property type="project" value="UniProtKB-SubCell"/>
</dbReference>
<comment type="caution">
    <text evidence="6">The sequence shown here is derived from an EMBL/GenBank/DDBJ whole genome shotgun (WGS) entry which is preliminary data.</text>
</comment>
<evidence type="ECO:0000313" key="7">
    <source>
        <dbReference type="Proteomes" id="UP001281410"/>
    </source>
</evidence>
<dbReference type="GO" id="GO:0006281">
    <property type="term" value="P:DNA repair"/>
    <property type="evidence" value="ECO:0007669"/>
    <property type="project" value="TreeGrafter"/>
</dbReference>
<dbReference type="InterPro" id="IPR012993">
    <property type="entry name" value="UME"/>
</dbReference>
<name>A0AAE0BAG3_9ROSI</name>
<keyword evidence="4" id="KW-0539">Nucleus</keyword>